<dbReference type="InterPro" id="IPR016461">
    <property type="entry name" value="COMT-like"/>
</dbReference>
<protein>
    <recommendedName>
        <fullName evidence="4">O-methyltransferase C-terminal domain-containing protein</fullName>
    </recommendedName>
</protein>
<evidence type="ECO:0000256" key="2">
    <source>
        <dbReference type="ARBA" id="ARBA00022679"/>
    </source>
</evidence>
<keyword evidence="2" id="KW-0808">Transferase</keyword>
<keyword evidence="3" id="KW-0949">S-adenosyl-L-methionine</keyword>
<dbReference type="AlphaFoldDB" id="A0A5P1FSL9"/>
<organism evidence="5 6">
    <name type="scientific">Asparagus officinalis</name>
    <name type="common">Garden asparagus</name>
    <dbReference type="NCBI Taxonomy" id="4686"/>
    <lineage>
        <taxon>Eukaryota</taxon>
        <taxon>Viridiplantae</taxon>
        <taxon>Streptophyta</taxon>
        <taxon>Embryophyta</taxon>
        <taxon>Tracheophyta</taxon>
        <taxon>Spermatophyta</taxon>
        <taxon>Magnoliopsida</taxon>
        <taxon>Liliopsida</taxon>
        <taxon>Asparagales</taxon>
        <taxon>Asparagaceae</taxon>
        <taxon>Asparagoideae</taxon>
        <taxon>Asparagus</taxon>
    </lineage>
</organism>
<evidence type="ECO:0000313" key="5">
    <source>
        <dbReference type="EMBL" id="ONK79660.1"/>
    </source>
</evidence>
<evidence type="ECO:0000259" key="4">
    <source>
        <dbReference type="Pfam" id="PF00891"/>
    </source>
</evidence>
<dbReference type="SUPFAM" id="SSF53335">
    <property type="entry name" value="S-adenosyl-L-methionine-dependent methyltransferases"/>
    <property type="match status" value="1"/>
</dbReference>
<evidence type="ECO:0000313" key="6">
    <source>
        <dbReference type="Proteomes" id="UP000243459"/>
    </source>
</evidence>
<dbReference type="EMBL" id="CM007381">
    <property type="protein sequence ID" value="ONK79660.1"/>
    <property type="molecule type" value="Genomic_DNA"/>
</dbReference>
<keyword evidence="1" id="KW-0489">Methyltransferase</keyword>
<sequence>MIMRRAGNVKVGVNFDLPEVVAGAPEFPGIIHVGGDMFKFIPQGDAIFMKWVLTTWTDEECELILKNCYNALPEGGKVIACEPVVPEETDSSQRTRALLEGDIFVMTVYRALGKERTEDEFRKVVGCVGFGEFEEKERVKLIPGVRGHVFHPDCIDGWAGLPRPRADLSLRSRLLDPGTRNHWLEFGSI</sequence>
<dbReference type="Gene3D" id="3.40.50.150">
    <property type="entry name" value="Vaccinia Virus protein VP39"/>
    <property type="match status" value="1"/>
</dbReference>
<dbReference type="PROSITE" id="PS51683">
    <property type="entry name" value="SAM_OMT_II"/>
    <property type="match status" value="1"/>
</dbReference>
<dbReference type="Gramene" id="ONK79660">
    <property type="protein sequence ID" value="ONK79660"/>
    <property type="gene ID" value="A4U43_C01F8710"/>
</dbReference>
<dbReference type="GO" id="GO:1901847">
    <property type="term" value="P:nicotinate metabolic process"/>
    <property type="evidence" value="ECO:0007669"/>
    <property type="project" value="EnsemblPlants"/>
</dbReference>
<dbReference type="InterPro" id="IPR001077">
    <property type="entry name" value="COMT_C"/>
</dbReference>
<dbReference type="GO" id="GO:0008938">
    <property type="term" value="F:nicotinate N-methyltransferase activity"/>
    <property type="evidence" value="ECO:0007669"/>
    <property type="project" value="EnsemblPlants"/>
</dbReference>
<dbReference type="Proteomes" id="UP000243459">
    <property type="component" value="Chromosome 1"/>
</dbReference>
<evidence type="ECO:0000256" key="3">
    <source>
        <dbReference type="ARBA" id="ARBA00022691"/>
    </source>
</evidence>
<dbReference type="GO" id="GO:0032259">
    <property type="term" value="P:methylation"/>
    <property type="evidence" value="ECO:0007669"/>
    <property type="project" value="UniProtKB-KW"/>
</dbReference>
<dbReference type="Pfam" id="PF00891">
    <property type="entry name" value="Methyltransf_2"/>
    <property type="match status" value="1"/>
</dbReference>
<accession>A0A5P1FSL9</accession>
<reference evidence="6" key="1">
    <citation type="journal article" date="2017" name="Nat. Commun.">
        <title>The asparagus genome sheds light on the origin and evolution of a young Y chromosome.</title>
        <authorList>
            <person name="Harkess A."/>
            <person name="Zhou J."/>
            <person name="Xu C."/>
            <person name="Bowers J.E."/>
            <person name="Van der Hulst R."/>
            <person name="Ayyampalayam S."/>
            <person name="Mercati F."/>
            <person name="Riccardi P."/>
            <person name="McKain M.R."/>
            <person name="Kakrana A."/>
            <person name="Tang H."/>
            <person name="Ray J."/>
            <person name="Groenendijk J."/>
            <person name="Arikit S."/>
            <person name="Mathioni S.M."/>
            <person name="Nakano M."/>
            <person name="Shan H."/>
            <person name="Telgmann-Rauber A."/>
            <person name="Kanno A."/>
            <person name="Yue Z."/>
            <person name="Chen H."/>
            <person name="Li W."/>
            <person name="Chen Y."/>
            <person name="Xu X."/>
            <person name="Zhang Y."/>
            <person name="Luo S."/>
            <person name="Chen H."/>
            <person name="Gao J."/>
            <person name="Mao Z."/>
            <person name="Pires J.C."/>
            <person name="Luo M."/>
            <person name="Kudrna D."/>
            <person name="Wing R.A."/>
            <person name="Meyers B.C."/>
            <person name="Yi K."/>
            <person name="Kong H."/>
            <person name="Lavrijsen P."/>
            <person name="Sunseri F."/>
            <person name="Falavigna A."/>
            <person name="Ye Y."/>
            <person name="Leebens-Mack J.H."/>
            <person name="Chen G."/>
        </authorList>
    </citation>
    <scope>NUCLEOTIDE SEQUENCE [LARGE SCALE GENOMIC DNA]</scope>
    <source>
        <strain evidence="6">cv. DH0086</strain>
    </source>
</reference>
<proteinExistence type="predicted"/>
<keyword evidence="6" id="KW-1185">Reference proteome</keyword>
<name>A0A5P1FSL9_ASPOF</name>
<feature type="domain" description="O-methyltransferase C-terminal" evidence="4">
    <location>
        <begin position="12"/>
        <end position="130"/>
    </location>
</feature>
<evidence type="ECO:0000256" key="1">
    <source>
        <dbReference type="ARBA" id="ARBA00022603"/>
    </source>
</evidence>
<dbReference type="InterPro" id="IPR029063">
    <property type="entry name" value="SAM-dependent_MTases_sf"/>
</dbReference>
<gene>
    <name evidence="5" type="ORF">A4U43_C01F8710</name>
</gene>
<dbReference type="PANTHER" id="PTHR11746">
    <property type="entry name" value="O-METHYLTRANSFERASE"/>
    <property type="match status" value="1"/>
</dbReference>
<dbReference type="GO" id="GO:0008171">
    <property type="term" value="F:O-methyltransferase activity"/>
    <property type="evidence" value="ECO:0007669"/>
    <property type="project" value="InterPro"/>
</dbReference>